<organism evidence="2 3">
    <name type="scientific">Striga asiatica</name>
    <name type="common">Asiatic witchweed</name>
    <name type="synonym">Buchnera asiatica</name>
    <dbReference type="NCBI Taxonomy" id="4170"/>
    <lineage>
        <taxon>Eukaryota</taxon>
        <taxon>Viridiplantae</taxon>
        <taxon>Streptophyta</taxon>
        <taxon>Embryophyta</taxon>
        <taxon>Tracheophyta</taxon>
        <taxon>Spermatophyta</taxon>
        <taxon>Magnoliopsida</taxon>
        <taxon>eudicotyledons</taxon>
        <taxon>Gunneridae</taxon>
        <taxon>Pentapetalae</taxon>
        <taxon>asterids</taxon>
        <taxon>lamiids</taxon>
        <taxon>Lamiales</taxon>
        <taxon>Orobanchaceae</taxon>
        <taxon>Buchnereae</taxon>
        <taxon>Striga</taxon>
    </lineage>
</organism>
<dbReference type="Proteomes" id="UP000325081">
    <property type="component" value="Unassembled WGS sequence"/>
</dbReference>
<dbReference type="EMBL" id="BKCP01005117">
    <property type="protein sequence ID" value="GER36272.1"/>
    <property type="molecule type" value="Genomic_DNA"/>
</dbReference>
<evidence type="ECO:0000313" key="3">
    <source>
        <dbReference type="Proteomes" id="UP000325081"/>
    </source>
</evidence>
<sequence length="227" mass="26170">MDYSCSQETGRPSSSQSTRRHTWSRAEESSLVDILKDMVNESWKADNGFRQGYNFEIDRRLKLKFPDCTLRADPYISSKIHVWRKNYMSVSLIKGPNRSNGSPCVGMGNTSATVSESGSRAGKRKKGRKRKEERQWEERFLDIMQSFSQGTKDSLNGIASRLGFEHDVKKKRNEVFDSLSTMHFLSTEDKMVITMRLCKNPHELSMFFNLTTDNKAVMVKMMQEGRL</sequence>
<feature type="compositionally biased region" description="Polar residues" evidence="1">
    <location>
        <begin position="1"/>
        <end position="17"/>
    </location>
</feature>
<keyword evidence="3" id="KW-1185">Reference proteome</keyword>
<evidence type="ECO:0000313" key="2">
    <source>
        <dbReference type="EMBL" id="GER36272.1"/>
    </source>
</evidence>
<dbReference type="PANTHER" id="PTHR46250:SF15">
    <property type="entry name" value="OS01G0523800 PROTEIN"/>
    <property type="match status" value="1"/>
</dbReference>
<protein>
    <submittedName>
        <fullName evidence="2">RING/U-box superfamily protein</fullName>
    </submittedName>
</protein>
<proteinExistence type="predicted"/>
<accession>A0A5A7PUP5</accession>
<dbReference type="PANTHER" id="PTHR46250">
    <property type="entry name" value="MYB/SANT-LIKE DNA-BINDING DOMAIN PROTEIN-RELATED"/>
    <property type="match status" value="1"/>
</dbReference>
<dbReference type="AlphaFoldDB" id="A0A5A7PUP5"/>
<feature type="region of interest" description="Disordered" evidence="1">
    <location>
        <begin position="1"/>
        <end position="23"/>
    </location>
</feature>
<evidence type="ECO:0000256" key="1">
    <source>
        <dbReference type="SAM" id="MobiDB-lite"/>
    </source>
</evidence>
<feature type="region of interest" description="Disordered" evidence="1">
    <location>
        <begin position="108"/>
        <end position="133"/>
    </location>
</feature>
<gene>
    <name evidence="2" type="ORF">STAS_12601</name>
</gene>
<comment type="caution">
    <text evidence="2">The sequence shown here is derived from an EMBL/GenBank/DDBJ whole genome shotgun (WGS) entry which is preliminary data.</text>
</comment>
<name>A0A5A7PUP5_STRAF</name>
<dbReference type="OrthoDB" id="1183284at2759"/>
<reference evidence="3" key="1">
    <citation type="journal article" date="2019" name="Curr. Biol.">
        <title>Genome Sequence of Striga asiatica Provides Insight into the Evolution of Plant Parasitism.</title>
        <authorList>
            <person name="Yoshida S."/>
            <person name="Kim S."/>
            <person name="Wafula E.K."/>
            <person name="Tanskanen J."/>
            <person name="Kim Y.M."/>
            <person name="Honaas L."/>
            <person name="Yang Z."/>
            <person name="Spallek T."/>
            <person name="Conn C.E."/>
            <person name="Ichihashi Y."/>
            <person name="Cheong K."/>
            <person name="Cui S."/>
            <person name="Der J.P."/>
            <person name="Gundlach H."/>
            <person name="Jiao Y."/>
            <person name="Hori C."/>
            <person name="Ishida J.K."/>
            <person name="Kasahara H."/>
            <person name="Kiba T."/>
            <person name="Kim M.S."/>
            <person name="Koo N."/>
            <person name="Laohavisit A."/>
            <person name="Lee Y.H."/>
            <person name="Lumba S."/>
            <person name="McCourt P."/>
            <person name="Mortimer J.C."/>
            <person name="Mutuku J.M."/>
            <person name="Nomura T."/>
            <person name="Sasaki-Sekimoto Y."/>
            <person name="Seto Y."/>
            <person name="Wang Y."/>
            <person name="Wakatake T."/>
            <person name="Sakakibara H."/>
            <person name="Demura T."/>
            <person name="Yamaguchi S."/>
            <person name="Yoneyama K."/>
            <person name="Manabe R.I."/>
            <person name="Nelson D.C."/>
            <person name="Schulman A.H."/>
            <person name="Timko M.P."/>
            <person name="dePamphilis C.W."/>
            <person name="Choi D."/>
            <person name="Shirasu K."/>
        </authorList>
    </citation>
    <scope>NUCLEOTIDE SEQUENCE [LARGE SCALE GENOMIC DNA]</scope>
    <source>
        <strain evidence="3">cv. UVA1</strain>
    </source>
</reference>